<evidence type="ECO:0000313" key="3">
    <source>
        <dbReference type="Proteomes" id="UP000663882"/>
    </source>
</evidence>
<dbReference type="Gene3D" id="3.80.10.10">
    <property type="entry name" value="Ribonuclease Inhibitor"/>
    <property type="match status" value="1"/>
</dbReference>
<organism evidence="1 3">
    <name type="scientific">Rotaria sordida</name>
    <dbReference type="NCBI Taxonomy" id="392033"/>
    <lineage>
        <taxon>Eukaryota</taxon>
        <taxon>Metazoa</taxon>
        <taxon>Spiralia</taxon>
        <taxon>Gnathifera</taxon>
        <taxon>Rotifera</taxon>
        <taxon>Eurotatoria</taxon>
        <taxon>Bdelloidea</taxon>
        <taxon>Philodinida</taxon>
        <taxon>Philodinidae</taxon>
        <taxon>Rotaria</taxon>
    </lineage>
</organism>
<accession>A0A815JYH2</accession>
<dbReference type="EMBL" id="CAJOAX010001405">
    <property type="protein sequence ID" value="CAF3712676.1"/>
    <property type="molecule type" value="Genomic_DNA"/>
</dbReference>
<evidence type="ECO:0000313" key="1">
    <source>
        <dbReference type="EMBL" id="CAF1388452.1"/>
    </source>
</evidence>
<dbReference type="AlphaFoldDB" id="A0A815JYH2"/>
<dbReference type="InterPro" id="IPR032675">
    <property type="entry name" value="LRR_dom_sf"/>
</dbReference>
<dbReference type="Proteomes" id="UP000663882">
    <property type="component" value="Unassembled WGS sequence"/>
</dbReference>
<sequence>MKKLEFDRFCSYILPQMHHHIKIMILECLSMERILLSGDYPNLCVLGLVNLKYNNFSNYLSGEKLTTLDFGNFNFYQHSLSLNCLPLITCHSSTIHKLDISVLTLDDCLALLDGRLRQLSTFNVTIRHIDHSTLLIDNTMILSNLKYFSLKSYRLTFVYDNEIVPLLRRMSNLEMLTLFLTVKNRRTFVDGNHLNNEILIYMPRLNTFNFYIRTINEINNGVYCQSTEDIQHSFINRRWSQVNCWADHFPNGTGLCNIFSLPFTMEHMDGITNSFSGGIFPSVYYLSMLDVRPFEHDFFNLIALAFPSLKKLILTNLIPQIHKQQHWQLDNDNNNQNSSIIVYPHLKTLVLMNVHIDYVEEFLHDNNTRLPSLIQLLIKYEQLETVTNNFTNNRTRRNCGSLKNDSPFARLLKQQITYLHLSFSEDSLSISTIDLSKNVYAKIFALVKKLTTLIFGNSTLYQCPLSLHNIPSNMCHSSILLILSITVSTFDEYLALLDGRLSQLSTFIVAICHIDHSSLLIGNTMILPNLKVFSLKSYQFMYVYDNEIVPLLRRMPNLEKLSLCLVKNRGTFIDGNHLQNEILTYMPRLDTFIFYIHTNNTITNEAPLQTNEDIQRSFINSKWSQIRYLADYFHNGAGISNIFSLPFITNYMDGITNSFLDGTFPTVNDLSMIDVSPFEHDFFKLIAQAFPSLRKLMLINRTPQIRKQQHNELIDNNNDQNSSVIVYPHLKTLCFFDVHIDYVEEFLHENNTHLSSLTQLQIKYEHLAIVTNHFTNNKTRLNCAHT</sequence>
<protein>
    <submittedName>
        <fullName evidence="1">Uncharacterized protein</fullName>
    </submittedName>
</protein>
<reference evidence="1" key="1">
    <citation type="submission" date="2021-02" db="EMBL/GenBank/DDBJ databases">
        <authorList>
            <person name="Nowell W R."/>
        </authorList>
    </citation>
    <scope>NUCLEOTIDE SEQUENCE</scope>
</reference>
<dbReference type="Proteomes" id="UP000663823">
    <property type="component" value="Unassembled WGS sequence"/>
</dbReference>
<gene>
    <name evidence="2" type="ORF">OTI717_LOCUS13288</name>
    <name evidence="1" type="ORF">RFH988_LOCUS34223</name>
</gene>
<dbReference type="EMBL" id="CAJNOO010004643">
    <property type="protein sequence ID" value="CAF1388452.1"/>
    <property type="molecule type" value="Genomic_DNA"/>
</dbReference>
<name>A0A815JYH2_9BILA</name>
<evidence type="ECO:0000313" key="2">
    <source>
        <dbReference type="EMBL" id="CAF3712676.1"/>
    </source>
</evidence>
<comment type="caution">
    <text evidence="1">The sequence shown here is derived from an EMBL/GenBank/DDBJ whole genome shotgun (WGS) entry which is preliminary data.</text>
</comment>
<proteinExistence type="predicted"/>